<reference evidence="5" key="1">
    <citation type="submission" date="2017-08" db="EMBL/GenBank/DDBJ databases">
        <authorList>
            <person name="Huang Z."/>
        </authorList>
    </citation>
    <scope>NUCLEOTIDE SEQUENCE [LARGE SCALE GENOMIC DNA]</scope>
    <source>
        <strain evidence="5">SA5d-4</strain>
    </source>
</reference>
<keyword evidence="5" id="KW-1185">Reference proteome</keyword>
<dbReference type="InterPro" id="IPR048304">
    <property type="entry name" value="UbiD_Rift_dom"/>
</dbReference>
<dbReference type="NCBIfam" id="TIGR00148">
    <property type="entry name" value="UbiD family decarboxylase"/>
    <property type="match status" value="1"/>
</dbReference>
<dbReference type="Pfam" id="PF01977">
    <property type="entry name" value="UbiD"/>
    <property type="match status" value="1"/>
</dbReference>
<name>A0A263BWY3_9BACI</name>
<dbReference type="PANTHER" id="PTHR30108:SF7">
    <property type="entry name" value="3-POLYPRENYL-4-HYDROXYBENZOATE DECARBOXYLASE"/>
    <property type="match status" value="1"/>
</dbReference>
<dbReference type="RefSeq" id="WP_094920856.1">
    <property type="nucleotide sequence ID" value="NZ_NPIA01000001.1"/>
</dbReference>
<dbReference type="GO" id="GO:0005737">
    <property type="term" value="C:cytoplasm"/>
    <property type="evidence" value="ECO:0007669"/>
    <property type="project" value="TreeGrafter"/>
</dbReference>
<dbReference type="InterPro" id="IPR049383">
    <property type="entry name" value="UbiD-like_N"/>
</dbReference>
<dbReference type="AlphaFoldDB" id="A0A263BWY3"/>
<dbReference type="SUPFAM" id="SSF143968">
    <property type="entry name" value="UbiD C-terminal domain-like"/>
    <property type="match status" value="2"/>
</dbReference>
<dbReference type="SUPFAM" id="SSF50475">
    <property type="entry name" value="FMN-binding split barrel"/>
    <property type="match status" value="1"/>
</dbReference>
<feature type="domain" description="3-octaprenyl-4-hydroxybenzoate carboxy-lyase-like C-terminal" evidence="3">
    <location>
        <begin position="321"/>
        <end position="442"/>
    </location>
</feature>
<reference evidence="4 5" key="2">
    <citation type="submission" date="2017-09" db="EMBL/GenBank/DDBJ databases">
        <title>Bacillus patelloidae sp. nov., isolated from the intestinal tract of a marine limpet.</title>
        <authorList>
            <person name="Liu R."/>
            <person name="Dong C."/>
            <person name="Shao Z."/>
        </authorList>
    </citation>
    <scope>NUCLEOTIDE SEQUENCE [LARGE SCALE GENOMIC DNA]</scope>
    <source>
        <strain evidence="4 5">SA5d-4</strain>
    </source>
</reference>
<evidence type="ECO:0000313" key="5">
    <source>
        <dbReference type="Proteomes" id="UP000217083"/>
    </source>
</evidence>
<accession>A0A263BWY3</accession>
<feature type="domain" description="3-octaprenyl-4-hydroxybenzoate carboxy-lyase-like Rift-related" evidence="1">
    <location>
        <begin position="116"/>
        <end position="315"/>
    </location>
</feature>
<dbReference type="GO" id="GO:0016831">
    <property type="term" value="F:carboxy-lyase activity"/>
    <property type="evidence" value="ECO:0007669"/>
    <property type="project" value="InterPro"/>
</dbReference>
<dbReference type="Proteomes" id="UP000217083">
    <property type="component" value="Unassembled WGS sequence"/>
</dbReference>
<evidence type="ECO:0000259" key="2">
    <source>
        <dbReference type="Pfam" id="PF20695"/>
    </source>
</evidence>
<protein>
    <submittedName>
        <fullName evidence="4">4-hydroxybenzoate decarboxylase</fullName>
    </submittedName>
</protein>
<dbReference type="InterPro" id="IPR049381">
    <property type="entry name" value="UbiD-like_C"/>
</dbReference>
<organism evidence="4 5">
    <name type="scientific">Lottiidibacillus patelloidae</name>
    <dbReference type="NCBI Taxonomy" id="2670334"/>
    <lineage>
        <taxon>Bacteria</taxon>
        <taxon>Bacillati</taxon>
        <taxon>Bacillota</taxon>
        <taxon>Bacilli</taxon>
        <taxon>Bacillales</taxon>
        <taxon>Bacillaceae</taxon>
        <taxon>Lottiidibacillus</taxon>
    </lineage>
</organism>
<dbReference type="Pfam" id="PF20695">
    <property type="entry name" value="UbiD_N"/>
    <property type="match status" value="1"/>
</dbReference>
<dbReference type="Pfam" id="PF20696">
    <property type="entry name" value="UbiD_C"/>
    <property type="match status" value="1"/>
</dbReference>
<comment type="caution">
    <text evidence="4">The sequence shown here is derived from an EMBL/GenBank/DDBJ whole genome shotgun (WGS) entry which is preliminary data.</text>
</comment>
<dbReference type="InterPro" id="IPR002830">
    <property type="entry name" value="UbiD"/>
</dbReference>
<proteinExistence type="predicted"/>
<evidence type="ECO:0000313" key="4">
    <source>
        <dbReference type="EMBL" id="OZM58261.1"/>
    </source>
</evidence>
<feature type="domain" description="3-octaprenyl-4-hydroxybenzoate carboxy-lyase-like N-terminal" evidence="2">
    <location>
        <begin position="10"/>
        <end position="87"/>
    </location>
</feature>
<dbReference type="Gene3D" id="3.40.1670.10">
    <property type="entry name" value="UbiD C-terminal domain-like"/>
    <property type="match status" value="1"/>
</dbReference>
<dbReference type="EMBL" id="NPIA01000001">
    <property type="protein sequence ID" value="OZM58261.1"/>
    <property type="molecule type" value="Genomic_DNA"/>
</dbReference>
<evidence type="ECO:0000259" key="3">
    <source>
        <dbReference type="Pfam" id="PF20696"/>
    </source>
</evidence>
<evidence type="ECO:0000259" key="1">
    <source>
        <dbReference type="Pfam" id="PF01977"/>
    </source>
</evidence>
<sequence>MHTNLRSFLTELKKEKDLIEINAEVDPYLEIAEIHRRVIDEGGPALLFTNVKGSNTPVVTNMFGTAKRMEIAFGSQPKKLMKELVESIDDLMPPKLSTLYDKRNMFRDLIKVGMKTVAPKNAPIMESYTNNVDLTQLPALTGYHLDSNPFVTLPLVYTEHPEKKEHNLGMYRIEVKEKAKTGMHWQIHKGGGFHHFEAEQRNQALPTTLFIGGPPALMIAAISPLPEAVPELLFASFLMGKKLNVVNVKDYPHPLIAEAEYAIGGIVPPHIREPEGPFGDHYGYYSWEHDFPVFDVKHMWKRKDAIYPATVVGKPKQEDAYIADFLQEMFSPLYPVVMNGVKNLWSYWESGQHALASAVVRESYYKEAFAHALRIMGEGQLTLTKFLIVTDQHVHLENFKELFEAVLERFQPARDIHIMTDTSMDTLDYTGRKFNIGSKAIMTGVGEKVRDLTFEYRGGEIPQAKNIKPYCGGCLCIQGPSFSEAENYGQILVDHAQEQLKDWQVVFIVDDAEVASSQTSFLWSTFTRFDPAFDLYAQATIVRNTIQYNGPIIIDARMKPFYPDVVEPRKDIAEKVSKRWKEYF</sequence>
<dbReference type="PANTHER" id="PTHR30108">
    <property type="entry name" value="3-OCTAPRENYL-4-HYDROXYBENZOATE CARBOXY-LYASE-RELATED"/>
    <property type="match status" value="1"/>
</dbReference>
<gene>
    <name evidence="4" type="ORF">CIB95_01430</name>
</gene>